<sequence>MPTAAAQSTTTPVAGSTATPTADSAASATVDAAIPDSTTTAADSTAAAEPWNESTLRSLLESGKFQTELPNEKAGASEDPRNPWTYSGPWAWNGSIVGLMLAGLAAILLIFVLLHFFREASERRLVAEGRVGAQETEPPLDISIPLGDIDALAGRGDFAAAVRELLHRVFQSLAGHRGLVLSRALTSREIIHVLDLPRDGRAALSELAGTVEHSLFGTAEVREPEFRRCRELYAQLEQTLRSRRLPRGGAE</sequence>
<evidence type="ECO:0000313" key="5">
    <source>
        <dbReference type="Proteomes" id="UP000697710"/>
    </source>
</evidence>
<feature type="compositionally biased region" description="Low complexity" evidence="1">
    <location>
        <begin position="14"/>
        <end position="48"/>
    </location>
</feature>
<evidence type="ECO:0000256" key="2">
    <source>
        <dbReference type="SAM" id="Phobius"/>
    </source>
</evidence>
<feature type="transmembrane region" description="Helical" evidence="2">
    <location>
        <begin position="90"/>
        <end position="114"/>
    </location>
</feature>
<protein>
    <submittedName>
        <fullName evidence="4">DUF4129 domain-containing protein</fullName>
    </submittedName>
</protein>
<feature type="region of interest" description="Disordered" evidence="1">
    <location>
        <begin position="1"/>
        <end position="51"/>
    </location>
</feature>
<evidence type="ECO:0000259" key="3">
    <source>
        <dbReference type="Pfam" id="PF13559"/>
    </source>
</evidence>
<keyword evidence="2" id="KW-0812">Transmembrane</keyword>
<dbReference type="Pfam" id="PF13559">
    <property type="entry name" value="DUF4129"/>
    <property type="match status" value="1"/>
</dbReference>
<dbReference type="EMBL" id="JAGQHR010000283">
    <property type="protein sequence ID" value="MCA9728022.1"/>
    <property type="molecule type" value="Genomic_DNA"/>
</dbReference>
<organism evidence="4 5">
    <name type="scientific">Eiseniibacteriota bacterium</name>
    <dbReference type="NCBI Taxonomy" id="2212470"/>
    <lineage>
        <taxon>Bacteria</taxon>
        <taxon>Candidatus Eiseniibacteriota</taxon>
    </lineage>
</organism>
<comment type="caution">
    <text evidence="4">The sequence shown here is derived from an EMBL/GenBank/DDBJ whole genome shotgun (WGS) entry which is preliminary data.</text>
</comment>
<evidence type="ECO:0000313" key="4">
    <source>
        <dbReference type="EMBL" id="MCA9728022.1"/>
    </source>
</evidence>
<feature type="domain" description="Protein-glutamine gamma-glutamyltransferase-like C-terminal" evidence="3">
    <location>
        <begin position="167"/>
        <end position="233"/>
    </location>
</feature>
<feature type="compositionally biased region" description="Polar residues" evidence="1">
    <location>
        <begin position="1"/>
        <end position="13"/>
    </location>
</feature>
<keyword evidence="2" id="KW-0472">Membrane</keyword>
<name>A0A956RQ48_UNCEI</name>
<dbReference type="AlphaFoldDB" id="A0A956RQ48"/>
<evidence type="ECO:0000256" key="1">
    <source>
        <dbReference type="SAM" id="MobiDB-lite"/>
    </source>
</evidence>
<reference evidence="4" key="2">
    <citation type="journal article" date="2021" name="Microbiome">
        <title>Successional dynamics and alternative stable states in a saline activated sludge microbial community over 9 years.</title>
        <authorList>
            <person name="Wang Y."/>
            <person name="Ye J."/>
            <person name="Ju F."/>
            <person name="Liu L."/>
            <person name="Boyd J.A."/>
            <person name="Deng Y."/>
            <person name="Parks D.H."/>
            <person name="Jiang X."/>
            <person name="Yin X."/>
            <person name="Woodcroft B.J."/>
            <person name="Tyson G.W."/>
            <person name="Hugenholtz P."/>
            <person name="Polz M.F."/>
            <person name="Zhang T."/>
        </authorList>
    </citation>
    <scope>NUCLEOTIDE SEQUENCE</scope>
    <source>
        <strain evidence="4">HKST-UBA01</strain>
    </source>
</reference>
<dbReference type="Proteomes" id="UP000697710">
    <property type="component" value="Unassembled WGS sequence"/>
</dbReference>
<reference evidence="4" key="1">
    <citation type="submission" date="2020-04" db="EMBL/GenBank/DDBJ databases">
        <authorList>
            <person name="Zhang T."/>
        </authorList>
    </citation>
    <scope>NUCLEOTIDE SEQUENCE</scope>
    <source>
        <strain evidence="4">HKST-UBA01</strain>
    </source>
</reference>
<proteinExistence type="predicted"/>
<accession>A0A956RQ48</accession>
<keyword evidence="2" id="KW-1133">Transmembrane helix</keyword>
<gene>
    <name evidence="4" type="ORF">KC729_10095</name>
</gene>
<dbReference type="InterPro" id="IPR025403">
    <property type="entry name" value="TgpA-like_C"/>
</dbReference>